<dbReference type="SUPFAM" id="SSF52540">
    <property type="entry name" value="P-loop containing nucleoside triphosphate hydrolases"/>
    <property type="match status" value="1"/>
</dbReference>
<gene>
    <name evidence="4" type="ORF">ATO3_17645</name>
</gene>
<dbReference type="SMART" id="SM00044">
    <property type="entry name" value="CYCc"/>
    <property type="match status" value="1"/>
</dbReference>
<evidence type="ECO:0000313" key="4">
    <source>
        <dbReference type="EMBL" id="OWU71636.1"/>
    </source>
</evidence>
<dbReference type="GO" id="GO:0005737">
    <property type="term" value="C:cytoplasm"/>
    <property type="evidence" value="ECO:0007669"/>
    <property type="project" value="TreeGrafter"/>
</dbReference>
<dbReference type="InterPro" id="IPR011990">
    <property type="entry name" value="TPR-like_helical_dom_sf"/>
</dbReference>
<reference evidence="4 5" key="1">
    <citation type="submission" date="2013-04" db="EMBL/GenBank/DDBJ databases">
        <title>Oceanicola sp. 22II1-22F33 Genome Sequencing.</title>
        <authorList>
            <person name="Lai Q."/>
            <person name="Li G."/>
            <person name="Shao Z."/>
        </authorList>
    </citation>
    <scope>NUCLEOTIDE SEQUENCE [LARGE SCALE GENOMIC DNA]</scope>
    <source>
        <strain evidence="4 5">22II1-22F33</strain>
    </source>
</reference>
<dbReference type="AlphaFoldDB" id="A0A225NF24"/>
<dbReference type="GO" id="GO:0035556">
    <property type="term" value="P:intracellular signal transduction"/>
    <property type="evidence" value="ECO:0007669"/>
    <property type="project" value="InterPro"/>
</dbReference>
<dbReference type="SUPFAM" id="SSF48452">
    <property type="entry name" value="TPR-like"/>
    <property type="match status" value="1"/>
</dbReference>
<comment type="caution">
    <text evidence="4">The sequence shown here is derived from an EMBL/GenBank/DDBJ whole genome shotgun (WGS) entry which is preliminary data.</text>
</comment>
<dbReference type="PANTHER" id="PTHR16305">
    <property type="entry name" value="TESTICULAR SOLUBLE ADENYLYL CYCLASE"/>
    <property type="match status" value="1"/>
</dbReference>
<dbReference type="GO" id="GO:0009190">
    <property type="term" value="P:cyclic nucleotide biosynthetic process"/>
    <property type="evidence" value="ECO:0007669"/>
    <property type="project" value="InterPro"/>
</dbReference>
<dbReference type="Gene3D" id="3.30.70.1230">
    <property type="entry name" value="Nucleotide cyclase"/>
    <property type="match status" value="1"/>
</dbReference>
<dbReference type="GO" id="GO:0004016">
    <property type="term" value="F:adenylate cyclase activity"/>
    <property type="evidence" value="ECO:0007669"/>
    <property type="project" value="TreeGrafter"/>
</dbReference>
<keyword evidence="1" id="KW-0547">Nucleotide-binding</keyword>
<dbReference type="PROSITE" id="PS50125">
    <property type="entry name" value="GUANYLATE_CYCLASE_2"/>
    <property type="match status" value="1"/>
</dbReference>
<evidence type="ECO:0000256" key="2">
    <source>
        <dbReference type="ARBA" id="ARBA00022840"/>
    </source>
</evidence>
<dbReference type="InterPro" id="IPR001054">
    <property type="entry name" value="A/G_cyclase"/>
</dbReference>
<dbReference type="SUPFAM" id="SSF55073">
    <property type="entry name" value="Nucleotide cyclase"/>
    <property type="match status" value="1"/>
</dbReference>
<dbReference type="InterPro" id="IPR027417">
    <property type="entry name" value="P-loop_NTPase"/>
</dbReference>
<name>A0A225NF24_9RHOB</name>
<keyword evidence="5" id="KW-1185">Reference proteome</keyword>
<sequence length="1055" mass="114793">MTHVGERRQVSVLFADMVGFTAAVERLGEDATLSFAQMIYQMMTETVAGHGGSVRSYAGDSVMAIFGLPEAQEDGALRACRAALAIHEVFRQAADEIEAQYGIRPQMRAGVSSGSAMLAQIEGEGAPVTAVGNTVNLASRIQTLSPAGGCLICDTTRRQVEWQVDLNFEGEYDIKGLSKSRKLWRLLSIRDAATRFDASVARGLSAYVGRDAERASMVAALDTARAGGFAAVDLAGEAGLGKTRLVFEFLQGIDPEGMRIYRGYCAADGQQVPFYPFLEVMRSAFRVRSEDEPAEQARKLQAGLRQLGMESTENLGLLLNLLGSAPPEGALEGLDGVLIGLRTRDLLRAMLTVQAAAHPVILLIEDIHWIDGASAEFLGRLIEEGEIGNLLIIHTRRPSYVPGWLGSPHLTSLPLKPLSDDDIGHLVRTRLGVENLPRGLVARVSERAGGNPLFGEEILGYLLGHGALRVSDGRAEFDADLAARGLPESMQSLFTARLDRLEPGDKALLQAASVIGRRFDPGLLSAVARPDIPVGEALRRLQAKDLVRREAGSSDYAFKHVLLRDTVYQGLLADQRAALHLAIATVLEHRNRDRLVEVAGALAHHYALTDRSDLAFTYNVLAGTKGLGVYSLGEANQYFETALALYESDPACASDADFAAFLAAYASCANISLRITTLIDLGPQVQPILARLGDSYHHAVYLHHYVSCLIYNGRYIDAFERQQSLTAMAERLGTPEAAAYALVSELSVSCYCGHLTSEAFEARRREAEVAMASVEDAYLQNFFMAILAWNETSRGRFAQAYEAVDRMMVLSETMKDPRATGYAMALKSLIAMLSDDPARALEISDRALALSQAEFERASAQAARAAALVPLKGAAALPEVQSFVDRCEAAGWVMFMSGPHMMQGIAMTMDGRIGDGLHHIQDAIVRRESEGYGISADWYRLFLAEVYLGILTGEGEAPLGVVLRNARSLITVFLFGPGRIERLIGKACANPQFDRNGFYYARGEMILGLLCMHRKKREKAIDHLREARRIVTQIGPSPFLARIDSALETLGARKV</sequence>
<organism evidence="4 5">
    <name type="scientific">Marinibacterium profundimaris</name>
    <dbReference type="NCBI Taxonomy" id="1679460"/>
    <lineage>
        <taxon>Bacteria</taxon>
        <taxon>Pseudomonadati</taxon>
        <taxon>Pseudomonadota</taxon>
        <taxon>Alphaproteobacteria</taxon>
        <taxon>Rhodobacterales</taxon>
        <taxon>Paracoccaceae</taxon>
        <taxon>Marinibacterium</taxon>
    </lineage>
</organism>
<dbReference type="EMBL" id="AQQR01000008">
    <property type="protein sequence ID" value="OWU71636.1"/>
    <property type="molecule type" value="Genomic_DNA"/>
</dbReference>
<feature type="domain" description="Guanylate cyclase" evidence="3">
    <location>
        <begin position="11"/>
        <end position="142"/>
    </location>
</feature>
<dbReference type="InterPro" id="IPR041664">
    <property type="entry name" value="AAA_16"/>
</dbReference>
<accession>A0A225NF24</accession>
<dbReference type="Pfam" id="PF13191">
    <property type="entry name" value="AAA_16"/>
    <property type="match status" value="1"/>
</dbReference>
<protein>
    <recommendedName>
        <fullName evidence="3">Guanylate cyclase domain-containing protein</fullName>
    </recommendedName>
</protein>
<dbReference type="PANTHER" id="PTHR16305:SF28">
    <property type="entry name" value="GUANYLATE CYCLASE DOMAIN-CONTAINING PROTEIN"/>
    <property type="match status" value="1"/>
</dbReference>
<keyword evidence="2" id="KW-0067">ATP-binding</keyword>
<evidence type="ECO:0000313" key="5">
    <source>
        <dbReference type="Proteomes" id="UP000215377"/>
    </source>
</evidence>
<dbReference type="Proteomes" id="UP000215377">
    <property type="component" value="Unassembled WGS sequence"/>
</dbReference>
<evidence type="ECO:0000259" key="3">
    <source>
        <dbReference type="PROSITE" id="PS50125"/>
    </source>
</evidence>
<evidence type="ECO:0000256" key="1">
    <source>
        <dbReference type="ARBA" id="ARBA00022741"/>
    </source>
</evidence>
<proteinExistence type="predicted"/>
<dbReference type="InterPro" id="IPR029787">
    <property type="entry name" value="Nucleotide_cyclase"/>
</dbReference>
<dbReference type="CDD" id="cd07302">
    <property type="entry name" value="CHD"/>
    <property type="match status" value="1"/>
</dbReference>
<dbReference type="Pfam" id="PF00211">
    <property type="entry name" value="Guanylate_cyc"/>
    <property type="match status" value="1"/>
</dbReference>
<dbReference type="GO" id="GO:0005524">
    <property type="term" value="F:ATP binding"/>
    <property type="evidence" value="ECO:0007669"/>
    <property type="project" value="UniProtKB-KW"/>
</dbReference>